<keyword evidence="2" id="KW-1185">Reference proteome</keyword>
<accession>W2SQA4</accession>
<name>W2SQA4_NECAM</name>
<dbReference type="AlphaFoldDB" id="W2SQA4"/>
<reference evidence="2" key="1">
    <citation type="journal article" date="2014" name="Nat. Genet.">
        <title>Genome of the human hookworm Necator americanus.</title>
        <authorList>
            <person name="Tang Y.T."/>
            <person name="Gao X."/>
            <person name="Rosa B.A."/>
            <person name="Abubucker S."/>
            <person name="Hallsworth-Pepin K."/>
            <person name="Martin J."/>
            <person name="Tyagi R."/>
            <person name="Heizer E."/>
            <person name="Zhang X."/>
            <person name="Bhonagiri-Palsikar V."/>
            <person name="Minx P."/>
            <person name="Warren W.C."/>
            <person name="Wang Q."/>
            <person name="Zhan B."/>
            <person name="Hotez P.J."/>
            <person name="Sternberg P.W."/>
            <person name="Dougall A."/>
            <person name="Gaze S.T."/>
            <person name="Mulvenna J."/>
            <person name="Sotillo J."/>
            <person name="Ranganathan S."/>
            <person name="Rabelo E.M."/>
            <person name="Wilson R.K."/>
            <person name="Felgner P.L."/>
            <person name="Bethony J."/>
            <person name="Hawdon J.M."/>
            <person name="Gasser R.B."/>
            <person name="Loukas A."/>
            <person name="Mitreva M."/>
        </authorList>
    </citation>
    <scope>NUCLEOTIDE SEQUENCE [LARGE SCALE GENOMIC DNA]</scope>
</reference>
<dbReference type="OrthoDB" id="10071381at2759"/>
<gene>
    <name evidence="1" type="ORF">NECAME_14369</name>
</gene>
<dbReference type="CTD" id="25354396"/>
<dbReference type="EMBL" id="KI668847">
    <property type="protein sequence ID" value="ETN71066.1"/>
    <property type="molecule type" value="Genomic_DNA"/>
</dbReference>
<dbReference type="SUPFAM" id="SSF56219">
    <property type="entry name" value="DNase I-like"/>
    <property type="match status" value="1"/>
</dbReference>
<dbReference type="InterPro" id="IPR036691">
    <property type="entry name" value="Endo/exonu/phosph_ase_sf"/>
</dbReference>
<organism evidence="1 2">
    <name type="scientific">Necator americanus</name>
    <name type="common">Human hookworm</name>
    <dbReference type="NCBI Taxonomy" id="51031"/>
    <lineage>
        <taxon>Eukaryota</taxon>
        <taxon>Metazoa</taxon>
        <taxon>Ecdysozoa</taxon>
        <taxon>Nematoda</taxon>
        <taxon>Chromadorea</taxon>
        <taxon>Rhabditida</taxon>
        <taxon>Rhabditina</taxon>
        <taxon>Rhabditomorpha</taxon>
        <taxon>Strongyloidea</taxon>
        <taxon>Ancylostomatidae</taxon>
        <taxon>Bunostominae</taxon>
        <taxon>Necator</taxon>
    </lineage>
</organism>
<protein>
    <recommendedName>
        <fullName evidence="3">Endonuclease/exonuclease/phosphatase domain-containing protein</fullName>
    </recommendedName>
</protein>
<evidence type="ECO:0000313" key="1">
    <source>
        <dbReference type="EMBL" id="ETN71066.1"/>
    </source>
</evidence>
<proteinExistence type="predicted"/>
<evidence type="ECO:0008006" key="3">
    <source>
        <dbReference type="Google" id="ProtNLM"/>
    </source>
</evidence>
<dbReference type="Proteomes" id="UP000053676">
    <property type="component" value="Unassembled WGS sequence"/>
</dbReference>
<evidence type="ECO:0000313" key="2">
    <source>
        <dbReference type="Proteomes" id="UP000053676"/>
    </source>
</evidence>
<dbReference type="Gene3D" id="3.60.10.10">
    <property type="entry name" value="Endonuclease/exonuclease/phosphatase"/>
    <property type="match status" value="1"/>
</dbReference>
<dbReference type="KEGG" id="nai:NECAME_14369"/>
<dbReference type="GeneID" id="25354396"/>
<sequence>MTICTYNARTLASEAAIEDLMMQAKKIKYDVIGLTETRRRHPLNAVNETEELFLGTCDSKGLGGVGVLVNSMAKKHRLFRTTYDTNRTSADEKMWSNTNFDYLRRLLSNSSYEEEVEAFYMGLQKFNREDHAFPKVQEERQRNFTAGPTVCNGMTRGEALQVHHDD</sequence>